<geneLocation type="plasmid" evidence="2">
    <name>pEMSRR6</name>
</geneLocation>
<keyword evidence="2" id="KW-0614">Plasmid</keyword>
<keyword evidence="1" id="KW-0175">Coiled coil</keyword>
<name>A0A3G1TV65_ENTFC</name>
<sequence>MSEFEFLDKSIGSAFLIDPDLFGAWAQSSGYNWAFSDDMVELLSQTMNWEAYKIKQFLDVVAQPIYTSADDHWSGRELTTLKELAEYNKRYKIPFQVSYMSDDFSVIYSIGKESRYLIPNRHLEIKMNSDYTDYTLSELKALRQSDSEEFSALKNEVSADNFRRSDIEELKKKQKQQLEKQKKLIEDIEYKRVEELAIQEAKIEKMRQELYKKQQSMLAEANKMRFELEKKVEDLNTKIFYLETEINAIEGYFGESTTFVQLRSGQKSLPEEPVVMFQKVRYLDEELGRYFSMREVEGTADTMLTFEQALSSRDDLFDLFSPNKKSISMIRISKSGYGYTNGQMESTNMLEKYKKYHGETLAILLRNGDNLWICWLDENKISFKDDLFYQNKVTEQASETKNMVKEIDWTHTRNLEERLKDAKKQKKAVRGEFASRYILFSILQGVLDNGTMMTLPEKVNVIQAINQKSPYFIASVADGWLEDTRLPSFSELIDKYSFYKETGEDRVLEAEYELNPDKFENMRDYPHKQNDDIYVLYRLRGWSPTSANYTYYNSDNRSNSESGRDLAYSIDLKDGIYQINLVKQGKFQKQMFSRTFVGVDSTTGENVYDYYYERETEYYIRGQKAYNKSDYWGDKAKRLTANFRVYESEFINLTFLNSVFIDYVITTKRIGSYSSTYASLVPMLNSMSRFLKEREEKELEYIKEIMPDFEMHEWQIALSDWKLTNKVRRITPFQAKRFLKAMKFVQ</sequence>
<dbReference type="RefSeq" id="WP_002350504.1">
    <property type="nucleotide sequence ID" value="NZ_CP039730.1"/>
</dbReference>
<dbReference type="AlphaFoldDB" id="A0A3G1TV65"/>
<evidence type="ECO:0000313" key="3">
    <source>
        <dbReference type="EMBL" id="QHT44835.1"/>
    </source>
</evidence>
<reference evidence="2" key="1">
    <citation type="submission" date="2017-11" db="EMBL/GenBank/DDBJ databases">
        <title>The Silenced vanM Gene Cluster on Plasmid was Prevalent in Clinical Isolates of Enterococci from Hangzhou, China.</title>
        <authorList>
            <person name="Sun L."/>
            <person name="Qu T."/>
            <person name="Chen Y."/>
            <person name="Fu Y."/>
            <person name="Yang Q."/>
            <person name="Yu Y."/>
        </authorList>
    </citation>
    <scope>NUCLEOTIDE SEQUENCE</scope>
    <source>
        <strain evidence="2">SRR6</strain>
        <plasmid evidence="2">pEMSRR6</plasmid>
    </source>
</reference>
<protein>
    <submittedName>
        <fullName evidence="2">Uncharacterized protein</fullName>
    </submittedName>
</protein>
<feature type="coiled-coil region" evidence="1">
    <location>
        <begin position="136"/>
        <end position="238"/>
    </location>
</feature>
<dbReference type="EMBL" id="CP039730">
    <property type="protein sequence ID" value="QHT44835.1"/>
    <property type="molecule type" value="Genomic_DNA"/>
</dbReference>
<organism evidence="2">
    <name type="scientific">Enterococcus faecium</name>
    <name type="common">Streptococcus faecium</name>
    <dbReference type="NCBI Taxonomy" id="1352"/>
    <lineage>
        <taxon>Bacteria</taxon>
        <taxon>Bacillati</taxon>
        <taxon>Bacillota</taxon>
        <taxon>Bacilli</taxon>
        <taxon>Lactobacillales</taxon>
        <taxon>Enterococcaceae</taxon>
        <taxon>Enterococcus</taxon>
    </lineage>
</organism>
<evidence type="ECO:0000313" key="2">
    <source>
        <dbReference type="EMBL" id="AYF52763.1"/>
    </source>
</evidence>
<geneLocation type="plasmid" evidence="3">
    <name>pZY2</name>
</geneLocation>
<reference evidence="3" key="2">
    <citation type="journal article" date="2020" name="J. Antimicrob. Chemother.">
        <title>Tandem amplification of the vanM gene cluster drives vancomycin resistance in vancomycin-variable enterococci.</title>
        <authorList>
            <person name="Sun L."/>
            <person name="Chen Y."/>
            <person name="Hua X."/>
            <person name="Chen Y."/>
            <person name="Hong J."/>
            <person name="Wu X."/>
            <person name="Jiang Y."/>
            <person name="van Schaik W."/>
            <person name="Qu T."/>
            <person name="Yu Y."/>
        </authorList>
    </citation>
    <scope>NUCLEOTIDE SEQUENCE [LARGE SCALE GENOMIC DNA]</scope>
    <source>
        <strain evidence="3">ZY2</strain>
        <plasmid evidence="3">pZY2</plasmid>
    </source>
</reference>
<evidence type="ECO:0000256" key="1">
    <source>
        <dbReference type="SAM" id="Coils"/>
    </source>
</evidence>
<accession>A0A3G1TV65</accession>
<dbReference type="EMBL" id="MG640601">
    <property type="protein sequence ID" value="AYF52763.1"/>
    <property type="molecule type" value="Genomic_DNA"/>
</dbReference>
<proteinExistence type="predicted"/>
<gene>
    <name evidence="3" type="ORF">FCF09_14220</name>
</gene>